<dbReference type="OrthoDB" id="9807790at2"/>
<evidence type="ECO:0000256" key="7">
    <source>
        <dbReference type="ARBA" id="ARBA00022989"/>
    </source>
</evidence>
<dbReference type="Gene3D" id="3.40.50.300">
    <property type="entry name" value="P-loop containing nucleotide triphosphate hydrolases"/>
    <property type="match status" value="3"/>
</dbReference>
<dbReference type="SUPFAM" id="SSF52540">
    <property type="entry name" value="P-loop containing nucleoside triphosphate hydrolases"/>
    <property type="match status" value="3"/>
</dbReference>
<evidence type="ECO:0000256" key="6">
    <source>
        <dbReference type="ARBA" id="ARBA00022840"/>
    </source>
</evidence>
<keyword evidence="7" id="KW-1133">Transmembrane helix</keyword>
<comment type="caution">
    <text evidence="9">The sequence shown here is derived from an EMBL/GenBank/DDBJ whole genome shotgun (WGS) entry which is preliminary data.</text>
</comment>
<evidence type="ECO:0000256" key="4">
    <source>
        <dbReference type="ARBA" id="ARBA00022737"/>
    </source>
</evidence>
<dbReference type="InterPro" id="IPR027417">
    <property type="entry name" value="P-loop_NTPase"/>
</dbReference>
<reference evidence="9 10" key="1">
    <citation type="submission" date="2016-12" db="EMBL/GenBank/DDBJ databases">
        <title>The new phylogeny of genus Mycobacterium.</title>
        <authorList>
            <person name="Tortoli E."/>
            <person name="Trovato A."/>
            <person name="Cirillo D.M."/>
        </authorList>
    </citation>
    <scope>NUCLEOTIDE SEQUENCE [LARGE SCALE GENOMIC DNA]</scope>
    <source>
        <strain evidence="9 10">DSM 45130</strain>
    </source>
</reference>
<dbReference type="GO" id="GO:0005524">
    <property type="term" value="F:ATP binding"/>
    <property type="evidence" value="ECO:0007669"/>
    <property type="project" value="UniProtKB-UniRule"/>
</dbReference>
<organism evidence="9 10">
    <name type="scientific">Mycolicibacterium insubricum</name>
    <dbReference type="NCBI Taxonomy" id="444597"/>
    <lineage>
        <taxon>Bacteria</taxon>
        <taxon>Bacillati</taxon>
        <taxon>Actinomycetota</taxon>
        <taxon>Actinomycetes</taxon>
        <taxon>Mycobacteriales</taxon>
        <taxon>Mycobacteriaceae</taxon>
        <taxon>Mycolicibacterium</taxon>
    </lineage>
</organism>
<proteinExistence type="predicted"/>
<dbReference type="InterPro" id="IPR050206">
    <property type="entry name" value="FtsK/SpoIIIE/SftA"/>
</dbReference>
<dbReference type="Pfam" id="PF01580">
    <property type="entry name" value="FtsK_SpoIIIE"/>
    <property type="match status" value="2"/>
</dbReference>
<evidence type="ECO:0000256" key="1">
    <source>
        <dbReference type="ARBA" id="ARBA00004651"/>
    </source>
</evidence>
<dbReference type="RefSeq" id="WP_083030543.1">
    <property type="nucleotide sequence ID" value="NZ_AP022618.1"/>
</dbReference>
<evidence type="ECO:0000313" key="10">
    <source>
        <dbReference type="Proteomes" id="UP000192801"/>
    </source>
</evidence>
<dbReference type="CDD" id="cd01127">
    <property type="entry name" value="TrwB_TraG_TraD_VirD4"/>
    <property type="match status" value="1"/>
</dbReference>
<dbReference type="InterPro" id="IPR002543">
    <property type="entry name" value="FtsK_dom"/>
</dbReference>
<dbReference type="SMART" id="SM00382">
    <property type="entry name" value="AAA"/>
    <property type="match status" value="3"/>
</dbReference>
<dbReference type="NCBIfam" id="TIGR03924">
    <property type="entry name" value="T7SS_EccC_a"/>
    <property type="match status" value="1"/>
</dbReference>
<evidence type="ECO:0000256" key="3">
    <source>
        <dbReference type="ARBA" id="ARBA00022692"/>
    </source>
</evidence>
<dbReference type="EMBL" id="MVHS01000017">
    <property type="protein sequence ID" value="ORA70926.1"/>
    <property type="molecule type" value="Genomic_DNA"/>
</dbReference>
<dbReference type="GO" id="GO:0003677">
    <property type="term" value="F:DNA binding"/>
    <property type="evidence" value="ECO:0007669"/>
    <property type="project" value="InterPro"/>
</dbReference>
<keyword evidence="3" id="KW-0812">Transmembrane</keyword>
<dbReference type="GO" id="GO:0005886">
    <property type="term" value="C:plasma membrane"/>
    <property type="evidence" value="ECO:0007669"/>
    <property type="project" value="UniProtKB-SubCell"/>
</dbReference>
<evidence type="ECO:0000313" key="9">
    <source>
        <dbReference type="EMBL" id="ORA70926.1"/>
    </source>
</evidence>
<dbReference type="NCBIfam" id="TIGR03925">
    <property type="entry name" value="T7SS_EccC_b"/>
    <property type="match status" value="1"/>
</dbReference>
<comment type="subcellular location">
    <subcellularLocation>
        <location evidence="1">Cell membrane</location>
        <topology evidence="1">Multi-pass membrane protein</topology>
    </subcellularLocation>
</comment>
<sequence>MSRLIFEGRRRLPRPAARKGSIVIEAPPELPRAIPPSLLRRVLPYLIVGLIIGMVVALFATGMRVLSPQVLFFPFVLLLAATALYRGNDGKTRTEEIDAERADYLRYLSVVRDNIRAHAADQRARLDWSHPEPADLPAFVGTRRQWERDPHDSDFLVLRTGRADVALDATLKVADAVDEVDLEPVSHSALRALLDTQRTLPAAPAGLMLSRISRVRVVGEPDEVRAAVRAWVAQAATWHDPTVLGVALAGPGLESDDWSWLKWLPHVDVPGVIDGLGPARYLHADADRLIAAIGPVLAERPLFDGTADHGLRHLIILVDDPGYDLDASVLSEALAGVTVVQIGGPDPGRDQYPDPERPVLRVADGKIARWQASGWETEIEQADSFSPAEAAQLARGLSRWDSNPAHTGLRSAATNGATFTTLLDIPDASSLDVPTLWAPRRREDELRVPIGVTANGEPLFFDLKDEAEGGMGPHGLMIGMTGSGKSQTLMSILLSLLTTHSAERLIVIYADFKGEAGADIFRNFPQVVAVISNMAEKRSLADRFADTLRGEVARRENLLRDAGRRITGSAFNSVAEYEAARDAGHDLEPLPTLFVVADEFTLMLADHPEYADLFDYVARKGRSFRIHLLFASQTLDIGKIKDIDKNTSYRIGLKVASPAVSRQIIGVEDAYHIESGKNHKGEGFLVPAPGATPIKFRSTYVDGIYEPPRAAKSVVVPATPRPRLFTSTAVDADQDVIQIIESDHVEDYGPPRKLIATIGEQLASVGPKAPELWLPPLDEPIPLVEVLGTAGIAPGSRRWPLGEIDRPFEMRRDPLIFDATSGAGNLVIHGGPKSGKSSALQTFILSAAALHAPGQVSFYCLDYGGGALAKVAGLAHVGSVASPLEPERIRRTFGELETLLIARRQQGAVPEGGYTDGYGEVFLVIDNLYAFGRDNVDQFNTRNPLLAKVTELANSGLAYGIHVVVTTPNWLEVPLAMRDGLGLRLELRLPDARDSNVRVVGALRRPAESVPIDQPGRGLTMGAEHFLFARPQPELVGELNAAAAGKRAPEVRLLPTVLDPADVAPLFIPPELVVVGRREEDLGPVAVDFAANPLMMVLGDTRSGKTNLLRHVIRTVRENSTAESVAFTVVDRRLQLVSEPLFTDNEYTANIDRITPAMLGLAALIEKRRPPVGLSPAELAEWSRRGGSGEHTHYLIIDDVDAIPDGPAMSGPYLGQRPWTPLIGMLAEAGDLGLRVIVTARATGSGHMLMTNPLLRRLNDLQATTVMLSGNPADSARIRGHRFARAAAGRAMLFDDGDQPTHLQLVLVPEAVGSTQSHLRNQQGEEFGS</sequence>
<dbReference type="InterPro" id="IPR023837">
    <property type="entry name" value="EccCb-like_Actinobacteria"/>
</dbReference>
<name>A0A1X0DEU6_9MYCO</name>
<dbReference type="PANTHER" id="PTHR22683:SF1">
    <property type="entry name" value="TYPE VII SECRETION SYSTEM PROTEIN ESSC"/>
    <property type="match status" value="1"/>
</dbReference>
<gene>
    <name evidence="9" type="ORF">BST26_09580</name>
</gene>
<dbReference type="InterPro" id="IPR023836">
    <property type="entry name" value="EccCa-like_Actinobacteria"/>
</dbReference>
<protein>
    <submittedName>
        <fullName evidence="9">Type VII secretion protein EccC</fullName>
    </submittedName>
</protein>
<dbReference type="STRING" id="444597.BST26_09580"/>
<keyword evidence="8" id="KW-0472">Membrane</keyword>
<keyword evidence="2" id="KW-1003">Cell membrane</keyword>
<keyword evidence="10" id="KW-1185">Reference proteome</keyword>
<dbReference type="Proteomes" id="UP000192801">
    <property type="component" value="Unassembled WGS sequence"/>
</dbReference>
<evidence type="ECO:0000256" key="8">
    <source>
        <dbReference type="ARBA" id="ARBA00023136"/>
    </source>
</evidence>
<keyword evidence="5" id="KW-0547">Nucleotide-binding</keyword>
<dbReference type="InterPro" id="IPR003593">
    <property type="entry name" value="AAA+_ATPase"/>
</dbReference>
<evidence type="ECO:0000256" key="2">
    <source>
        <dbReference type="ARBA" id="ARBA00022475"/>
    </source>
</evidence>
<dbReference type="PROSITE" id="PS50901">
    <property type="entry name" value="FTSK"/>
    <property type="match status" value="2"/>
</dbReference>
<accession>A0A1X0DEU6</accession>
<dbReference type="PANTHER" id="PTHR22683">
    <property type="entry name" value="SPORULATION PROTEIN RELATED"/>
    <property type="match status" value="1"/>
</dbReference>
<evidence type="ECO:0000256" key="5">
    <source>
        <dbReference type="ARBA" id="ARBA00022741"/>
    </source>
</evidence>
<keyword evidence="6" id="KW-0067">ATP-binding</keyword>
<keyword evidence="4" id="KW-0677">Repeat</keyword>